<proteinExistence type="predicted"/>
<keyword evidence="2" id="KW-1185">Reference proteome</keyword>
<gene>
    <name evidence="1" type="ordered locus">PYCH_01820</name>
</gene>
<evidence type="ECO:0000313" key="1">
    <source>
        <dbReference type="EMBL" id="AEH23891.1"/>
    </source>
</evidence>
<reference evidence="1 2" key="1">
    <citation type="journal article" date="2011" name="J. Bacteriol.">
        <title>Complete genome sequence of the obligate piezophilic hyperthermophilic archaeon Pyrococcus yayanosii CH1.</title>
        <authorList>
            <person name="Jun X."/>
            <person name="Lupeng L."/>
            <person name="Minjuan X."/>
            <person name="Oger P."/>
            <person name="Fengping W."/>
            <person name="Jebbar M."/>
            <person name="Xiang X."/>
        </authorList>
    </citation>
    <scope>NUCLEOTIDE SEQUENCE [LARGE SCALE GENOMIC DNA]</scope>
    <source>
        <strain evidence="2">CH1 / JCM 16557</strain>
    </source>
</reference>
<accession>F8AFY5</accession>
<dbReference type="GeneID" id="41371725"/>
<dbReference type="KEGG" id="pya:PYCH_01820"/>
<dbReference type="HOGENOM" id="CLU_2893410_0_0_2"/>
<dbReference type="Proteomes" id="UP000008386">
    <property type="component" value="Chromosome"/>
</dbReference>
<protein>
    <submittedName>
        <fullName evidence="1">Uncharacterized protein</fullName>
    </submittedName>
</protein>
<evidence type="ECO:0000313" key="2">
    <source>
        <dbReference type="Proteomes" id="UP000008386"/>
    </source>
</evidence>
<dbReference type="AlphaFoldDB" id="F8AFY5"/>
<name>F8AFY5_PYRYC</name>
<organism evidence="1 2">
    <name type="scientific">Pyrococcus yayanosii (strain CH1 / JCM 16557)</name>
    <dbReference type="NCBI Taxonomy" id="529709"/>
    <lineage>
        <taxon>Archaea</taxon>
        <taxon>Methanobacteriati</taxon>
        <taxon>Methanobacteriota</taxon>
        <taxon>Thermococci</taxon>
        <taxon>Thermococcales</taxon>
        <taxon>Thermococcaceae</taxon>
        <taxon>Pyrococcus</taxon>
    </lineage>
</organism>
<dbReference type="EMBL" id="CP002779">
    <property type="protein sequence ID" value="AEH23891.1"/>
    <property type="molecule type" value="Genomic_DNA"/>
</dbReference>
<dbReference type="RefSeq" id="WP_013904949.1">
    <property type="nucleotide sequence ID" value="NC_015680.1"/>
</dbReference>
<sequence>MLNGGNQNQKRITELSKRLGKEFNVSLEEFYTYPTAEAYEDDKYPDAEGYLSDEYLPKDVER</sequence>